<dbReference type="InterPro" id="IPR015943">
    <property type="entry name" value="WD40/YVTN_repeat-like_dom_sf"/>
</dbReference>
<dbReference type="GeneID" id="43588159"/>
<dbReference type="RefSeq" id="XP_065823528.1">
    <property type="nucleotide sequence ID" value="XM_065967456.1"/>
</dbReference>
<dbReference type="Gene3D" id="2.130.10.10">
    <property type="entry name" value="YVTN repeat-like/Quinoprotein amine dehydrogenase"/>
    <property type="match status" value="1"/>
</dbReference>
<gene>
    <name evidence="2" type="ORF">CI109_104233</name>
</gene>
<feature type="compositionally biased region" description="Basic and acidic residues" evidence="1">
    <location>
        <begin position="164"/>
        <end position="173"/>
    </location>
</feature>
<evidence type="ECO:0000313" key="2">
    <source>
        <dbReference type="EMBL" id="WWD19769.1"/>
    </source>
</evidence>
<keyword evidence="3" id="KW-1185">Reference proteome</keyword>
<evidence type="ECO:0000256" key="1">
    <source>
        <dbReference type="SAM" id="MobiDB-lite"/>
    </source>
</evidence>
<feature type="region of interest" description="Disordered" evidence="1">
    <location>
        <begin position="136"/>
        <end position="179"/>
    </location>
</feature>
<dbReference type="SUPFAM" id="SSF50978">
    <property type="entry name" value="WD40 repeat-like"/>
    <property type="match status" value="1"/>
</dbReference>
<protein>
    <recommendedName>
        <fullName evidence="4">LisH domain-containing protein</fullName>
    </recommendedName>
</protein>
<dbReference type="InterPro" id="IPR036322">
    <property type="entry name" value="WD40_repeat_dom_sf"/>
</dbReference>
<accession>A0AAJ8LME2</accession>
<name>A0AAJ8LME2_9TREE</name>
<dbReference type="KEGG" id="ksn:43588159"/>
<evidence type="ECO:0008006" key="4">
    <source>
        <dbReference type="Google" id="ProtNLM"/>
    </source>
</evidence>
<dbReference type="Proteomes" id="UP000322225">
    <property type="component" value="Chromosome 7"/>
</dbReference>
<dbReference type="AlphaFoldDB" id="A0AAJ8LME2"/>
<proteinExistence type="predicted"/>
<reference evidence="2" key="1">
    <citation type="submission" date="2017-08" db="EMBL/GenBank/DDBJ databases">
        <authorList>
            <person name="Cuomo C."/>
            <person name="Billmyre B."/>
            <person name="Heitman J."/>
        </authorList>
    </citation>
    <scope>NUCLEOTIDE SEQUENCE</scope>
    <source>
        <strain evidence="2">CBS 12478</strain>
    </source>
</reference>
<evidence type="ECO:0000313" key="3">
    <source>
        <dbReference type="Proteomes" id="UP000322225"/>
    </source>
</evidence>
<reference evidence="2" key="2">
    <citation type="submission" date="2024-01" db="EMBL/GenBank/DDBJ databases">
        <title>Comparative genomics of Cryptococcus and Kwoniella reveals pathogenesis evolution and contrasting modes of karyotype evolution via chromosome fusion or intercentromeric recombination.</title>
        <authorList>
            <person name="Coelho M.A."/>
            <person name="David-Palma M."/>
            <person name="Shea T."/>
            <person name="Bowers K."/>
            <person name="McGinley-Smith S."/>
            <person name="Mohammad A.W."/>
            <person name="Gnirke A."/>
            <person name="Yurkov A.M."/>
            <person name="Nowrousian M."/>
            <person name="Sun S."/>
            <person name="Cuomo C.A."/>
            <person name="Heitman J."/>
        </authorList>
    </citation>
    <scope>NUCLEOTIDE SEQUENCE</scope>
    <source>
        <strain evidence="2">CBS 12478</strain>
    </source>
</reference>
<sequence>MSSTNQIQSLIAHYLATNYPSVLEPFLQASHIPAPDPSQPPNPDLRTLVEDWASQQLVNNLDAVVIEDEEMAPVDDGSWRGWTTKDVMKLTLKEDVKLSGAKRSLEGISASNLLTVGQAKVPKREFVTSTASLSIGRGRADTATPSSSNLGVRSASYEPSLSPHRIDGRDNRTHRPGHRSTITNLHIVQIRHLRYTEVHRIKVDSNPEAILFHPESSWLMYTTRSSHLLTYVRLPSSSTEGQWQVKTKSFNPHPMDNHVSFAVLNLALHPSGRVIACQTGDHRGGAGERILIYGVEPEETERLACLWTGSEGDDFVLPRMAWLPDGSALITTTPNGYLNLISLSGETRSSVKIHGAQDLGQASSEVVRDCYVVSTDDGDWEVLSVGYDRQIRISR</sequence>
<organism evidence="2 3">
    <name type="scientific">Kwoniella shandongensis</name>
    <dbReference type="NCBI Taxonomy" id="1734106"/>
    <lineage>
        <taxon>Eukaryota</taxon>
        <taxon>Fungi</taxon>
        <taxon>Dikarya</taxon>
        <taxon>Basidiomycota</taxon>
        <taxon>Agaricomycotina</taxon>
        <taxon>Tremellomycetes</taxon>
        <taxon>Tremellales</taxon>
        <taxon>Cryptococcaceae</taxon>
        <taxon>Kwoniella</taxon>
    </lineage>
</organism>
<dbReference type="EMBL" id="CP144057">
    <property type="protein sequence ID" value="WWD19769.1"/>
    <property type="molecule type" value="Genomic_DNA"/>
</dbReference>